<comment type="caution">
    <text evidence="1">The sequence shown here is derived from an EMBL/GenBank/DDBJ whole genome shotgun (WGS) entry which is preliminary data.</text>
</comment>
<gene>
    <name evidence="1" type="ORF">FHR98_003341</name>
</gene>
<protein>
    <submittedName>
        <fullName evidence="1">Uncharacterized protein</fullName>
    </submittedName>
</protein>
<organism evidence="1 2">
    <name type="scientific">Limibacillus halophilus</name>
    <dbReference type="NCBI Taxonomy" id="1579333"/>
    <lineage>
        <taxon>Bacteria</taxon>
        <taxon>Pseudomonadati</taxon>
        <taxon>Pseudomonadota</taxon>
        <taxon>Alphaproteobacteria</taxon>
        <taxon>Rhodospirillales</taxon>
        <taxon>Rhodovibrionaceae</taxon>
        <taxon>Limibacillus</taxon>
    </lineage>
</organism>
<dbReference type="Proteomes" id="UP000581135">
    <property type="component" value="Unassembled WGS sequence"/>
</dbReference>
<name>A0A839T1K7_9PROT</name>
<proteinExistence type="predicted"/>
<keyword evidence="2" id="KW-1185">Reference proteome</keyword>
<sequence length="44" mass="4863">MMLIGPVAWLILRILFLLSKLTLCVLGRKIEVGNGTLVGLVWLV</sequence>
<evidence type="ECO:0000313" key="1">
    <source>
        <dbReference type="EMBL" id="MBB3067023.1"/>
    </source>
</evidence>
<evidence type="ECO:0000313" key="2">
    <source>
        <dbReference type="Proteomes" id="UP000581135"/>
    </source>
</evidence>
<dbReference type="AlphaFoldDB" id="A0A839T1K7"/>
<accession>A0A839T1K7</accession>
<dbReference type="EMBL" id="JACHXA010000015">
    <property type="protein sequence ID" value="MBB3067023.1"/>
    <property type="molecule type" value="Genomic_DNA"/>
</dbReference>
<reference evidence="1 2" key="1">
    <citation type="submission" date="2020-08" db="EMBL/GenBank/DDBJ databases">
        <title>Genomic Encyclopedia of Type Strains, Phase III (KMG-III): the genomes of soil and plant-associated and newly described type strains.</title>
        <authorList>
            <person name="Whitman W."/>
        </authorList>
    </citation>
    <scope>NUCLEOTIDE SEQUENCE [LARGE SCALE GENOMIC DNA]</scope>
    <source>
        <strain evidence="1 2">CECT 8803</strain>
    </source>
</reference>